<name>A0ABW8U2T8_9BACT</name>
<gene>
    <name evidence="6" type="ORF">AAE961_07735</name>
</gene>
<keyword evidence="1 3" id="KW-0732">Signal</keyword>
<dbReference type="InterPro" id="IPR019554">
    <property type="entry name" value="Soluble_ligand-bd"/>
</dbReference>
<feature type="region of interest" description="Disordered" evidence="2">
    <location>
        <begin position="73"/>
        <end position="128"/>
    </location>
</feature>
<proteinExistence type="predicted"/>
<dbReference type="RefSeq" id="WP_406800546.1">
    <property type="nucleotide sequence ID" value="NZ_JBEWZF010000002.1"/>
</dbReference>
<feature type="domain" description="Polysaccharide export protein N-terminal" evidence="4">
    <location>
        <begin position="163"/>
        <end position="226"/>
    </location>
</feature>
<evidence type="ECO:0000256" key="2">
    <source>
        <dbReference type="SAM" id="MobiDB-lite"/>
    </source>
</evidence>
<evidence type="ECO:0000259" key="5">
    <source>
        <dbReference type="Pfam" id="PF10531"/>
    </source>
</evidence>
<feature type="compositionally biased region" description="Low complexity" evidence="2">
    <location>
        <begin position="88"/>
        <end position="102"/>
    </location>
</feature>
<feature type="compositionally biased region" description="Acidic residues" evidence="2">
    <location>
        <begin position="115"/>
        <end position="128"/>
    </location>
</feature>
<comment type="caution">
    <text evidence="6">The sequence shown here is derived from an EMBL/GenBank/DDBJ whole genome shotgun (WGS) entry which is preliminary data.</text>
</comment>
<feature type="domain" description="Soluble ligand binding" evidence="5">
    <location>
        <begin position="690"/>
        <end position="732"/>
    </location>
</feature>
<protein>
    <submittedName>
        <fullName evidence="6">SLBB domain-containing protein</fullName>
    </submittedName>
</protein>
<sequence length="799" mass="88659">MKLFSRILLTLSFLVLVHVAFSQAKRKVEDLSDEEISTFFERAQSSGMTEAQLEKAAKAQGYTSADIAKMRSRLTQIGDTKTKEKTTTSKSKTSSKRTVSGKLSTKKGVKKGVNSDEEDSEDVSMEEEEMIDSTLLPKKKIYGANLFNNKKLNFEPDLRIATPVNYTLGPDDELNIDIFGEVMDNYTVTVSPEGTVKILNLSPIYVNGLNVEAASARIVSRLRQLYQGLNRPGSGSSAIITLGNVRSIKVTLVGEVENPGSYTISSLATVFNALYLAGGPNENGSYRSIRVIRNNKVVRTLDLYDFLLKADQKDNIQLKDQDIIRVGDFDSHVELAGEVRRPMVFEAVKGETLKDILRYAGGFTDKAYTYSLNVRRNTSREMKLLNITQDEVATFQPQNGDSISVGKIIERYENRVTVSGAVFRPGVFAIENGLTTVKELIKRAEGPRENAFLNRATISRRKENYDPEMISFDLGKVLRGELADIALHREDSLMVYSLDSLREYQRVSIFGEVNKPGIFEFRTGMKVADIILLAKGFKEAASYSKIELSRRVITHGNDDATKEKIQVKTFDIDGSLNISNEGSQYELKPFDIISIRRSPNYEVQRGVTIEGMVNFPGRYAIPKDDQKIADLIFEAGGLKPEGYLDGAILYRDSTVVGVKLSEILKNPASKNNLLLMENDRLVIPRVLETVKLSGGVQNPIAIAFVDGYSLQDYLDGAGGYTEYADKKNVYVKAPNGISTKRRRFLFFRINPKVLPGSEIVVPEFPTTKKGLTTAEAVGLSSALVSVALTLTTLINNLTK</sequence>
<reference evidence="6 7" key="1">
    <citation type="submission" date="2024-07" db="EMBL/GenBank/DDBJ databases">
        <authorList>
            <person name="Pitt A."/>
            <person name="Hahn M.W."/>
        </authorList>
    </citation>
    <scope>NUCLEOTIDE SEQUENCE [LARGE SCALE GENOMIC DNA]</scope>
    <source>
        <strain evidence="6 7">2-BAHN-186B</strain>
    </source>
</reference>
<dbReference type="Proteomes" id="UP001623553">
    <property type="component" value="Unassembled WGS sequence"/>
</dbReference>
<dbReference type="EMBL" id="JBEWZF010000002">
    <property type="protein sequence ID" value="MFL0298758.1"/>
    <property type="molecule type" value="Genomic_DNA"/>
</dbReference>
<evidence type="ECO:0000313" key="6">
    <source>
        <dbReference type="EMBL" id="MFL0298758.1"/>
    </source>
</evidence>
<feature type="domain" description="Soluble ligand binding" evidence="5">
    <location>
        <begin position="415"/>
        <end position="471"/>
    </location>
</feature>
<feature type="domain" description="Soluble ligand binding" evidence="5">
    <location>
        <begin position="249"/>
        <end position="295"/>
    </location>
</feature>
<organism evidence="6 7">
    <name type="scientific">Aquirufa novilacunae</name>
    <dbReference type="NCBI Taxonomy" id="3139305"/>
    <lineage>
        <taxon>Bacteria</taxon>
        <taxon>Pseudomonadati</taxon>
        <taxon>Bacteroidota</taxon>
        <taxon>Cytophagia</taxon>
        <taxon>Cytophagales</taxon>
        <taxon>Flectobacillaceae</taxon>
        <taxon>Aquirufa</taxon>
    </lineage>
</organism>
<feature type="domain" description="Soluble ligand binding" evidence="5">
    <location>
        <begin position="507"/>
        <end position="551"/>
    </location>
</feature>
<keyword evidence="7" id="KW-1185">Reference proteome</keyword>
<evidence type="ECO:0000256" key="3">
    <source>
        <dbReference type="SAM" id="SignalP"/>
    </source>
</evidence>
<feature type="domain" description="Soluble ligand binding" evidence="5">
    <location>
        <begin position="334"/>
        <end position="376"/>
    </location>
</feature>
<dbReference type="Pfam" id="PF10531">
    <property type="entry name" value="SLBB"/>
    <property type="match status" value="6"/>
</dbReference>
<evidence type="ECO:0000313" key="7">
    <source>
        <dbReference type="Proteomes" id="UP001623553"/>
    </source>
</evidence>
<dbReference type="InterPro" id="IPR049712">
    <property type="entry name" value="Poly_export"/>
</dbReference>
<feature type="domain" description="Soluble ligand binding" evidence="5">
    <location>
        <begin position="607"/>
        <end position="658"/>
    </location>
</feature>
<dbReference type="PANTHER" id="PTHR33619">
    <property type="entry name" value="POLYSACCHARIDE EXPORT PROTEIN GFCE-RELATED"/>
    <property type="match status" value="1"/>
</dbReference>
<evidence type="ECO:0000256" key="1">
    <source>
        <dbReference type="ARBA" id="ARBA00022729"/>
    </source>
</evidence>
<accession>A0ABW8U2T8</accession>
<feature type="chain" id="PRO_5045734778" evidence="3">
    <location>
        <begin position="25"/>
        <end position="799"/>
    </location>
</feature>
<dbReference type="Gene3D" id="3.10.560.10">
    <property type="entry name" value="Outer membrane lipoprotein wza domain like"/>
    <property type="match status" value="6"/>
</dbReference>
<dbReference type="PANTHER" id="PTHR33619:SF3">
    <property type="entry name" value="POLYSACCHARIDE EXPORT PROTEIN GFCE-RELATED"/>
    <property type="match status" value="1"/>
</dbReference>
<dbReference type="Pfam" id="PF02563">
    <property type="entry name" value="Poly_export"/>
    <property type="match status" value="1"/>
</dbReference>
<feature type="signal peptide" evidence="3">
    <location>
        <begin position="1"/>
        <end position="24"/>
    </location>
</feature>
<dbReference type="InterPro" id="IPR003715">
    <property type="entry name" value="Poly_export_N"/>
</dbReference>
<evidence type="ECO:0000259" key="4">
    <source>
        <dbReference type="Pfam" id="PF02563"/>
    </source>
</evidence>